<keyword evidence="2" id="KW-1185">Reference proteome</keyword>
<protein>
    <submittedName>
        <fullName evidence="1">DUF1212-domain-containing protein</fullName>
    </submittedName>
</protein>
<name>A0ACB8QTI4_9AGAM</name>
<dbReference type="Proteomes" id="UP000814128">
    <property type="component" value="Unassembled WGS sequence"/>
</dbReference>
<gene>
    <name evidence="1" type="ORF">K488DRAFT_68650</name>
</gene>
<reference evidence="1" key="1">
    <citation type="submission" date="2021-02" db="EMBL/GenBank/DDBJ databases">
        <authorList>
            <consortium name="DOE Joint Genome Institute"/>
            <person name="Ahrendt S."/>
            <person name="Looney B.P."/>
            <person name="Miyauchi S."/>
            <person name="Morin E."/>
            <person name="Drula E."/>
            <person name="Courty P.E."/>
            <person name="Chicoki N."/>
            <person name="Fauchery L."/>
            <person name="Kohler A."/>
            <person name="Kuo A."/>
            <person name="Labutti K."/>
            <person name="Pangilinan J."/>
            <person name="Lipzen A."/>
            <person name="Riley R."/>
            <person name="Andreopoulos W."/>
            <person name="He G."/>
            <person name="Johnson J."/>
            <person name="Barry K.W."/>
            <person name="Grigoriev I.V."/>
            <person name="Nagy L."/>
            <person name="Hibbett D."/>
            <person name="Henrissat B."/>
            <person name="Matheny P.B."/>
            <person name="Labbe J."/>
            <person name="Martin F."/>
        </authorList>
    </citation>
    <scope>NUCLEOTIDE SEQUENCE</scope>
    <source>
        <strain evidence="1">EC-137</strain>
    </source>
</reference>
<proteinExistence type="predicted"/>
<accession>A0ACB8QTI4</accession>
<evidence type="ECO:0000313" key="2">
    <source>
        <dbReference type="Proteomes" id="UP000814128"/>
    </source>
</evidence>
<evidence type="ECO:0000313" key="1">
    <source>
        <dbReference type="EMBL" id="KAI0035149.1"/>
    </source>
</evidence>
<dbReference type="EMBL" id="MU273489">
    <property type="protein sequence ID" value="KAI0035149.1"/>
    <property type="molecule type" value="Genomic_DNA"/>
</dbReference>
<reference evidence="1" key="2">
    <citation type="journal article" date="2022" name="New Phytol.">
        <title>Evolutionary transition to the ectomycorrhizal habit in the genomes of a hyperdiverse lineage of mushroom-forming fungi.</title>
        <authorList>
            <person name="Looney B."/>
            <person name="Miyauchi S."/>
            <person name="Morin E."/>
            <person name="Drula E."/>
            <person name="Courty P.E."/>
            <person name="Kohler A."/>
            <person name="Kuo A."/>
            <person name="LaButti K."/>
            <person name="Pangilinan J."/>
            <person name="Lipzen A."/>
            <person name="Riley R."/>
            <person name="Andreopoulos W."/>
            <person name="He G."/>
            <person name="Johnson J."/>
            <person name="Nolan M."/>
            <person name="Tritt A."/>
            <person name="Barry K.W."/>
            <person name="Grigoriev I.V."/>
            <person name="Nagy L.G."/>
            <person name="Hibbett D."/>
            <person name="Henrissat B."/>
            <person name="Matheny P.B."/>
            <person name="Labbe J."/>
            <person name="Martin F.M."/>
        </authorList>
    </citation>
    <scope>NUCLEOTIDE SEQUENCE</scope>
    <source>
        <strain evidence="1">EC-137</strain>
    </source>
</reference>
<comment type="caution">
    <text evidence="1">The sequence shown here is derived from an EMBL/GenBank/DDBJ whole genome shotgun (WGS) entry which is preliminary data.</text>
</comment>
<organism evidence="1 2">
    <name type="scientific">Vararia minispora EC-137</name>
    <dbReference type="NCBI Taxonomy" id="1314806"/>
    <lineage>
        <taxon>Eukaryota</taxon>
        <taxon>Fungi</taxon>
        <taxon>Dikarya</taxon>
        <taxon>Basidiomycota</taxon>
        <taxon>Agaricomycotina</taxon>
        <taxon>Agaricomycetes</taxon>
        <taxon>Russulales</taxon>
        <taxon>Lachnocladiaceae</taxon>
        <taxon>Vararia</taxon>
    </lineage>
</organism>
<sequence>MLALSRLYAHPDAVSEPRFFRRHSSESRDEVDEECLYGLDADDPRVTGAAPNRQMEYDEVEAECREQMRLMRMTYHERRTEAMKIKIEFNVTSMMNRRAFIMTLARALISYGAPSHRIESQLVSTTRILEVDAQFVYLPGLILASFGDPETHSTETHVVKCNGKLNLGSLRDVHTVYREVVHDEISAKEGTRRLRAILERPPIYPVLVRCAIASSLSGIICVLSWGGSFLDMWIAAASGGILAALQLIVVPKHPLFANIYEVTAAVGMSLIARALSSIRTEIFCYNSIAYASIVGLLPGFLVLTSSLELASKNLLCGSVKMVYSLVYALFIGFSLKIGSDLYLHMDKTAVHELSTMVAAAPRTVLYQGTFIAESGLTNGSLPSSGVFKFMNQTMSSSVTPDIVMGCFRPPGRPWFLQAWPTWTRYILVPTYATLSSLKNLQPWHTVDLVVMVAISCVSYTANKVAKSYIFQRSEIVSAIGAFVVGVLGNVYSRKFGGTAFTVMVTGVLFLVPNGLSQTSFMDAGNGIEIGGAMINVAVGITVGLFMSQALVYAFGNSKNAAVFSF</sequence>